<proteinExistence type="predicted"/>
<keyword evidence="3" id="KW-1185">Reference proteome</keyword>
<reference evidence="2" key="1">
    <citation type="submission" date="2025-08" db="UniProtKB">
        <authorList>
            <consortium name="Ensembl"/>
        </authorList>
    </citation>
    <scope>IDENTIFICATION</scope>
</reference>
<dbReference type="Proteomes" id="UP000694388">
    <property type="component" value="Unplaced"/>
</dbReference>
<dbReference type="PANTHER" id="PTHR24023">
    <property type="entry name" value="COLLAGEN ALPHA"/>
    <property type="match status" value="1"/>
</dbReference>
<evidence type="ECO:0000313" key="3">
    <source>
        <dbReference type="Proteomes" id="UP000694388"/>
    </source>
</evidence>
<reference evidence="2" key="2">
    <citation type="submission" date="2025-09" db="UniProtKB">
        <authorList>
            <consortium name="Ensembl"/>
        </authorList>
    </citation>
    <scope>IDENTIFICATION</scope>
</reference>
<dbReference type="InterPro" id="IPR008160">
    <property type="entry name" value="Collagen"/>
</dbReference>
<feature type="compositionally biased region" description="Basic and acidic residues" evidence="1">
    <location>
        <begin position="49"/>
        <end position="61"/>
    </location>
</feature>
<name>A0A8C4Q9G1_EPTBU</name>
<dbReference type="Pfam" id="PF01391">
    <property type="entry name" value="Collagen"/>
    <property type="match status" value="2"/>
</dbReference>
<feature type="region of interest" description="Disordered" evidence="1">
    <location>
        <begin position="1"/>
        <end position="108"/>
    </location>
</feature>
<dbReference type="PANTHER" id="PTHR24023:SF1082">
    <property type="entry name" value="COLLAGEN TRIPLE HELIX REPEAT"/>
    <property type="match status" value="1"/>
</dbReference>
<evidence type="ECO:0000313" key="2">
    <source>
        <dbReference type="Ensembl" id="ENSEBUP00000011995.1"/>
    </source>
</evidence>
<dbReference type="GO" id="GO:0005615">
    <property type="term" value="C:extracellular space"/>
    <property type="evidence" value="ECO:0007669"/>
    <property type="project" value="TreeGrafter"/>
</dbReference>
<feature type="compositionally biased region" description="Basic and acidic residues" evidence="1">
    <location>
        <begin position="7"/>
        <end position="18"/>
    </location>
</feature>
<evidence type="ECO:0000256" key="1">
    <source>
        <dbReference type="SAM" id="MobiDB-lite"/>
    </source>
</evidence>
<protein>
    <submittedName>
        <fullName evidence="2">Uncharacterized protein</fullName>
    </submittedName>
</protein>
<dbReference type="GO" id="GO:0031012">
    <property type="term" value="C:extracellular matrix"/>
    <property type="evidence" value="ECO:0007669"/>
    <property type="project" value="TreeGrafter"/>
</dbReference>
<accession>A0A8C4Q9G1</accession>
<dbReference type="AlphaFoldDB" id="A0A8C4Q9G1"/>
<sequence length="181" mass="18952">MGVPGRAGEDGVPGRKGFEGSPGYRGPKGELGLHGPPGRPMPGKKGKKGERGEQSHFRLEVKGQAGPSGDKGYIGNPGWKGTKGEQGYRGPAAISGFPGEKGSTGPKGEQVSHVYIQMIPEAHEAGSGVVGLVRVQSQPQQKSSFNYISLCWRSKSGTGSLEVSTLPAAIPPVFVIFQFLR</sequence>
<dbReference type="Ensembl" id="ENSEBUT00000012571.1">
    <property type="protein sequence ID" value="ENSEBUP00000011995.1"/>
    <property type="gene ID" value="ENSEBUG00000007652.1"/>
</dbReference>
<dbReference type="InterPro" id="IPR050149">
    <property type="entry name" value="Collagen_superfamily"/>
</dbReference>
<organism evidence="2 3">
    <name type="scientific">Eptatretus burgeri</name>
    <name type="common">Inshore hagfish</name>
    <dbReference type="NCBI Taxonomy" id="7764"/>
    <lineage>
        <taxon>Eukaryota</taxon>
        <taxon>Metazoa</taxon>
        <taxon>Chordata</taxon>
        <taxon>Craniata</taxon>
        <taxon>Vertebrata</taxon>
        <taxon>Cyclostomata</taxon>
        <taxon>Myxini</taxon>
        <taxon>Myxiniformes</taxon>
        <taxon>Myxinidae</taxon>
        <taxon>Eptatretinae</taxon>
        <taxon>Eptatretus</taxon>
    </lineage>
</organism>